<sequence length="280" mass="30680">MLSVHGLSATAQDASGDDVQILRDVSLELAKGERLGIIGQSGSGKTTLIRAILGLEDPAISIQSGTIEFGGETMFTTSCDRRKELRGRALGAIFQSATRSIYPFRRIESQLLEVVKFHMPMLSKTQARRRITEILVDMGLKDIDRILRSYPHQVSGGQLQRIAIALAMLPEPNVLLADECTSALDKGTEADVVRLLDRFTSDRRSLLFVTHDLRLAGRLCHKMIVLLRGEVQDAGESASILSGNCTEYTRSLLNAMPPWAEADGTWPPAATDYVLESSNV</sequence>
<reference evidence="10" key="1">
    <citation type="submission" date="2016-07" db="EMBL/GenBank/DDBJ databases">
        <title>Sequence Frankia sp. strain CcI1.17.</title>
        <authorList>
            <person name="Ghodhbane-Gtari F."/>
            <person name="Swanson E."/>
            <person name="Gueddou A."/>
            <person name="Morris K."/>
            <person name="Hezbri K."/>
            <person name="Ktari A."/>
            <person name="Nouioui I."/>
            <person name="Abebe-Akele F."/>
            <person name="Simpson S."/>
            <person name="Thomas K."/>
            <person name="Gtari M."/>
            <person name="Tisa L.S."/>
            <person name="Hurst S."/>
        </authorList>
    </citation>
    <scope>NUCLEOTIDE SEQUENCE [LARGE SCALE GENOMIC DNA]</scope>
    <source>
        <strain evidence="10">Cc1.17</strain>
    </source>
</reference>
<dbReference type="InterPro" id="IPR050388">
    <property type="entry name" value="ABC_Ni/Peptide_Import"/>
</dbReference>
<dbReference type="Proteomes" id="UP000179627">
    <property type="component" value="Unassembled WGS sequence"/>
</dbReference>
<dbReference type="Gene3D" id="3.40.50.300">
    <property type="entry name" value="P-loop containing nucleotide triphosphate hydrolases"/>
    <property type="match status" value="1"/>
</dbReference>
<dbReference type="GO" id="GO:0016887">
    <property type="term" value="F:ATP hydrolysis activity"/>
    <property type="evidence" value="ECO:0007669"/>
    <property type="project" value="InterPro"/>
</dbReference>
<dbReference type="PANTHER" id="PTHR43297:SF2">
    <property type="entry name" value="DIPEPTIDE TRANSPORT ATP-BINDING PROTEIN DPPD"/>
    <property type="match status" value="1"/>
</dbReference>
<accession>A0A1S1RCF7</accession>
<evidence type="ECO:0000313" key="9">
    <source>
        <dbReference type="EMBL" id="OHV43429.1"/>
    </source>
</evidence>
<evidence type="ECO:0000256" key="3">
    <source>
        <dbReference type="ARBA" id="ARBA00022448"/>
    </source>
</evidence>
<feature type="domain" description="ABC transporter" evidence="8">
    <location>
        <begin position="2"/>
        <end position="253"/>
    </location>
</feature>
<keyword evidence="5" id="KW-0547">Nucleotide-binding</keyword>
<evidence type="ECO:0000256" key="1">
    <source>
        <dbReference type="ARBA" id="ARBA00004202"/>
    </source>
</evidence>
<dbReference type="AlphaFoldDB" id="A0A1S1RCF7"/>
<proteinExistence type="inferred from homology"/>
<evidence type="ECO:0000256" key="5">
    <source>
        <dbReference type="ARBA" id="ARBA00022741"/>
    </source>
</evidence>
<dbReference type="PROSITE" id="PS00211">
    <property type="entry name" value="ABC_TRANSPORTER_1"/>
    <property type="match status" value="1"/>
</dbReference>
<organism evidence="9 10">
    <name type="scientific">Parafrankia colletiae</name>
    <dbReference type="NCBI Taxonomy" id="573497"/>
    <lineage>
        <taxon>Bacteria</taxon>
        <taxon>Bacillati</taxon>
        <taxon>Actinomycetota</taxon>
        <taxon>Actinomycetes</taxon>
        <taxon>Frankiales</taxon>
        <taxon>Frankiaceae</taxon>
        <taxon>Parafrankia</taxon>
    </lineage>
</organism>
<dbReference type="InterPro" id="IPR003593">
    <property type="entry name" value="AAA+_ATPase"/>
</dbReference>
<evidence type="ECO:0000259" key="8">
    <source>
        <dbReference type="PROSITE" id="PS50893"/>
    </source>
</evidence>
<comment type="caution">
    <text evidence="9">The sequence shown here is derived from an EMBL/GenBank/DDBJ whole genome shotgun (WGS) entry which is preliminary data.</text>
</comment>
<keyword evidence="6" id="KW-0067">ATP-binding</keyword>
<dbReference type="SMART" id="SM00382">
    <property type="entry name" value="AAA"/>
    <property type="match status" value="1"/>
</dbReference>
<dbReference type="InterPro" id="IPR003439">
    <property type="entry name" value="ABC_transporter-like_ATP-bd"/>
</dbReference>
<dbReference type="GO" id="GO:0005524">
    <property type="term" value="F:ATP binding"/>
    <property type="evidence" value="ECO:0007669"/>
    <property type="project" value="UniProtKB-KW"/>
</dbReference>
<comment type="similarity">
    <text evidence="2">Belongs to the ABC transporter superfamily.</text>
</comment>
<dbReference type="GO" id="GO:0005886">
    <property type="term" value="C:plasma membrane"/>
    <property type="evidence" value="ECO:0007669"/>
    <property type="project" value="UniProtKB-SubCell"/>
</dbReference>
<gene>
    <name evidence="9" type="ORF">CC117_32690</name>
</gene>
<evidence type="ECO:0000256" key="7">
    <source>
        <dbReference type="ARBA" id="ARBA00023136"/>
    </source>
</evidence>
<dbReference type="PROSITE" id="PS50893">
    <property type="entry name" value="ABC_TRANSPORTER_2"/>
    <property type="match status" value="1"/>
</dbReference>
<name>A0A1S1RCF7_9ACTN</name>
<evidence type="ECO:0000256" key="2">
    <source>
        <dbReference type="ARBA" id="ARBA00005417"/>
    </source>
</evidence>
<dbReference type="InterPro" id="IPR017871">
    <property type="entry name" value="ABC_transporter-like_CS"/>
</dbReference>
<keyword evidence="4" id="KW-1003">Cell membrane</keyword>
<dbReference type="EMBL" id="MBLM01000033">
    <property type="protein sequence ID" value="OHV43429.1"/>
    <property type="molecule type" value="Genomic_DNA"/>
</dbReference>
<dbReference type="PANTHER" id="PTHR43297">
    <property type="entry name" value="OLIGOPEPTIDE TRANSPORT ATP-BINDING PROTEIN APPD"/>
    <property type="match status" value="1"/>
</dbReference>
<evidence type="ECO:0000313" key="10">
    <source>
        <dbReference type="Proteomes" id="UP000179627"/>
    </source>
</evidence>
<evidence type="ECO:0000256" key="6">
    <source>
        <dbReference type="ARBA" id="ARBA00022840"/>
    </source>
</evidence>
<protein>
    <recommendedName>
        <fullName evidence="8">ABC transporter domain-containing protein</fullName>
    </recommendedName>
</protein>
<dbReference type="Pfam" id="PF00005">
    <property type="entry name" value="ABC_tran"/>
    <property type="match status" value="1"/>
</dbReference>
<keyword evidence="7" id="KW-0472">Membrane</keyword>
<keyword evidence="3" id="KW-0813">Transport</keyword>
<comment type="subcellular location">
    <subcellularLocation>
        <location evidence="1">Cell membrane</location>
        <topology evidence="1">Peripheral membrane protein</topology>
    </subcellularLocation>
</comment>
<dbReference type="SUPFAM" id="SSF52540">
    <property type="entry name" value="P-loop containing nucleoside triphosphate hydrolases"/>
    <property type="match status" value="1"/>
</dbReference>
<dbReference type="CDD" id="cd03257">
    <property type="entry name" value="ABC_NikE_OppD_transporters"/>
    <property type="match status" value="1"/>
</dbReference>
<dbReference type="InterPro" id="IPR027417">
    <property type="entry name" value="P-loop_NTPase"/>
</dbReference>
<keyword evidence="10" id="KW-1185">Reference proteome</keyword>
<evidence type="ECO:0000256" key="4">
    <source>
        <dbReference type="ARBA" id="ARBA00022475"/>
    </source>
</evidence>